<sequence length="266" mass="30556">MNEVFELTYRTLIALIVMFILTKMLGKRQLSEISLFGYISGISIGNIAAYIAMEDDKLWSLGIIALIIWVGVTMLLEYWTLKSKKARNVIDSNRRMLIANGIVLKEALHKERYTVEELLQRLRNKDVYKISDVESASIEANGDISVFLKQDFNPITPNMLGMKIEPEKEPITLIVDGSMELDTMRNNGITEVWLKKQLDTVNLKYEDVFIAQYTIDQTLSLFTQDKRAIEVNLQSEQLTEQKKLEDIKRGLLQTIAYLEQQAKKQG</sequence>
<organism evidence="9 10">
    <name type="scientific">Candidatus Pristimantibacillus lignocellulolyticus</name>
    <dbReference type="NCBI Taxonomy" id="2994561"/>
    <lineage>
        <taxon>Bacteria</taxon>
        <taxon>Bacillati</taxon>
        <taxon>Bacillota</taxon>
        <taxon>Bacilli</taxon>
        <taxon>Bacillales</taxon>
        <taxon>Paenibacillaceae</taxon>
        <taxon>Candidatus Pristimantibacillus</taxon>
    </lineage>
</organism>
<evidence type="ECO:0000256" key="3">
    <source>
        <dbReference type="ARBA" id="ARBA00022475"/>
    </source>
</evidence>
<name>A0A9J6Z991_9BACL</name>
<feature type="transmembrane region" description="Helical" evidence="7">
    <location>
        <begin position="33"/>
        <end position="52"/>
    </location>
</feature>
<dbReference type="Pfam" id="PF04239">
    <property type="entry name" value="DUF421"/>
    <property type="match status" value="1"/>
</dbReference>
<feature type="transmembrane region" description="Helical" evidence="7">
    <location>
        <begin position="7"/>
        <end position="26"/>
    </location>
</feature>
<evidence type="ECO:0000256" key="7">
    <source>
        <dbReference type="SAM" id="Phobius"/>
    </source>
</evidence>
<protein>
    <submittedName>
        <fullName evidence="9">DUF421 domain-containing protein</fullName>
    </submittedName>
</protein>
<accession>A0A9J6Z991</accession>
<dbReference type="InterPro" id="IPR023090">
    <property type="entry name" value="UPF0702_alpha/beta_dom_sf"/>
</dbReference>
<feature type="transmembrane region" description="Helical" evidence="7">
    <location>
        <begin position="58"/>
        <end position="79"/>
    </location>
</feature>
<dbReference type="GO" id="GO:0005886">
    <property type="term" value="C:plasma membrane"/>
    <property type="evidence" value="ECO:0007669"/>
    <property type="project" value="UniProtKB-SubCell"/>
</dbReference>
<dbReference type="PANTHER" id="PTHR34582">
    <property type="entry name" value="UPF0702 TRANSMEMBRANE PROTEIN YCAP"/>
    <property type="match status" value="1"/>
</dbReference>
<dbReference type="Gene3D" id="3.30.240.20">
    <property type="entry name" value="bsu07140 like domains"/>
    <property type="match status" value="2"/>
</dbReference>
<evidence type="ECO:0000256" key="5">
    <source>
        <dbReference type="ARBA" id="ARBA00022989"/>
    </source>
</evidence>
<reference evidence="9" key="1">
    <citation type="submission" date="2022-05" db="EMBL/GenBank/DDBJ databases">
        <title>Novel bacterial taxa in a minimal lignocellulolytic consortium and its capacity to transform plastics disclosed by genome-resolved metagenomics.</title>
        <authorList>
            <person name="Rodriguez C.A.D."/>
            <person name="Diaz-Garcia L."/>
            <person name="Herrera K."/>
            <person name="Tarazona N.A."/>
            <person name="Sproer C."/>
            <person name="Overmann J."/>
            <person name="Jimenez D.J."/>
        </authorList>
    </citation>
    <scope>NUCLEOTIDE SEQUENCE</scope>
    <source>
        <strain evidence="9">MAG5</strain>
    </source>
</reference>
<dbReference type="KEGG" id="plig:NAG76_11825"/>
<keyword evidence="3" id="KW-1003">Cell membrane</keyword>
<gene>
    <name evidence="9" type="ORF">NAG76_11825</name>
</gene>
<keyword evidence="5 7" id="KW-1133">Transmembrane helix</keyword>
<keyword evidence="6 7" id="KW-0472">Membrane</keyword>
<dbReference type="AlphaFoldDB" id="A0A9J6Z991"/>
<evidence type="ECO:0000256" key="2">
    <source>
        <dbReference type="ARBA" id="ARBA00006448"/>
    </source>
</evidence>
<evidence type="ECO:0000256" key="4">
    <source>
        <dbReference type="ARBA" id="ARBA00022692"/>
    </source>
</evidence>
<evidence type="ECO:0000259" key="8">
    <source>
        <dbReference type="Pfam" id="PF04239"/>
    </source>
</evidence>
<dbReference type="InterPro" id="IPR007353">
    <property type="entry name" value="DUF421"/>
</dbReference>
<feature type="domain" description="YetF C-terminal" evidence="8">
    <location>
        <begin position="82"/>
        <end position="214"/>
    </location>
</feature>
<evidence type="ECO:0000256" key="6">
    <source>
        <dbReference type="ARBA" id="ARBA00023136"/>
    </source>
</evidence>
<proteinExistence type="inferred from homology"/>
<evidence type="ECO:0000313" key="10">
    <source>
        <dbReference type="Proteomes" id="UP001056756"/>
    </source>
</evidence>
<dbReference type="Proteomes" id="UP001056756">
    <property type="component" value="Chromosome"/>
</dbReference>
<dbReference type="PANTHER" id="PTHR34582:SF7">
    <property type="entry name" value="UPF0702 TRANSMEMBRANE PROTEIN YDFS"/>
    <property type="match status" value="1"/>
</dbReference>
<dbReference type="EMBL" id="CP097899">
    <property type="protein sequence ID" value="URN92588.1"/>
    <property type="molecule type" value="Genomic_DNA"/>
</dbReference>
<evidence type="ECO:0000256" key="1">
    <source>
        <dbReference type="ARBA" id="ARBA00004651"/>
    </source>
</evidence>
<comment type="similarity">
    <text evidence="2">Belongs to the UPF0702 family.</text>
</comment>
<keyword evidence="4 7" id="KW-0812">Transmembrane</keyword>
<comment type="subcellular location">
    <subcellularLocation>
        <location evidence="1">Cell membrane</location>
        <topology evidence="1">Multi-pass membrane protein</topology>
    </subcellularLocation>
</comment>
<evidence type="ECO:0000313" key="9">
    <source>
        <dbReference type="EMBL" id="URN92588.1"/>
    </source>
</evidence>